<dbReference type="RefSeq" id="WP_213160483.1">
    <property type="nucleotide sequence ID" value="NZ_CP058214.1"/>
</dbReference>
<dbReference type="InterPro" id="IPR023203">
    <property type="entry name" value="TTHA0068_sf"/>
</dbReference>
<protein>
    <submittedName>
        <fullName evidence="1">DUF309 domain-containing protein</fullName>
    </submittedName>
</protein>
<dbReference type="EMBL" id="CP058214">
    <property type="protein sequence ID" value="QPC43121.1"/>
    <property type="molecule type" value="Genomic_DNA"/>
</dbReference>
<gene>
    <name evidence="1" type="ORF">HW532_10725</name>
</gene>
<dbReference type="SUPFAM" id="SSF140663">
    <property type="entry name" value="TTHA0068-like"/>
    <property type="match status" value="1"/>
</dbReference>
<dbReference type="AlphaFoldDB" id="A0A7S8C4C5"/>
<sequence>MAAAQDIGTEMGVRLPSYRHLPGVNARPRDGVLARIAETAPEVTASTDALSNPAWRHGVAFLKAGFYWEAHEVLEPVWLNAPPNSRERALVQGTIQFANAALKALLDRPNAARRLADIAIGHFAEAGGPGGRPVMAIAPGTAIATVEAFKTALAAGNDWSASVSAFPHIG</sequence>
<evidence type="ECO:0000313" key="2">
    <source>
        <dbReference type="Proteomes" id="UP000593594"/>
    </source>
</evidence>
<dbReference type="Gene3D" id="1.10.3450.10">
    <property type="entry name" value="TTHA0068-like"/>
    <property type="match status" value="1"/>
</dbReference>
<dbReference type="InterPro" id="IPR005500">
    <property type="entry name" value="DUF309"/>
</dbReference>
<evidence type="ECO:0000313" key="1">
    <source>
        <dbReference type="EMBL" id="QPC43121.1"/>
    </source>
</evidence>
<name>A0A7S8C4C5_9HYPH</name>
<accession>A0A7S8C4C5</accession>
<dbReference type="Proteomes" id="UP000593594">
    <property type="component" value="Chromosome"/>
</dbReference>
<dbReference type="Pfam" id="PF03745">
    <property type="entry name" value="DUF309"/>
    <property type="match status" value="1"/>
</dbReference>
<proteinExistence type="predicted"/>
<keyword evidence="2" id="KW-1185">Reference proteome</keyword>
<reference evidence="1 2" key="1">
    <citation type="submission" date="2020-06" db="EMBL/GenBank/DDBJ databases">
        <title>Genome sequence of 2 isolates from Red Sea Mangroves.</title>
        <authorList>
            <person name="Sefrji F."/>
            <person name="Michoud G."/>
            <person name="Merlino G."/>
            <person name="Daffonchio D."/>
        </authorList>
    </citation>
    <scope>NUCLEOTIDE SEQUENCE [LARGE SCALE GENOMIC DNA]</scope>
    <source>
        <strain evidence="1 2">R1DC25</strain>
    </source>
</reference>
<dbReference type="KEGG" id="kmn:HW532_10725"/>
<organism evidence="1 2">
    <name type="scientific">Kaustia mangrovi</name>
    <dbReference type="NCBI Taxonomy" id="2593653"/>
    <lineage>
        <taxon>Bacteria</taxon>
        <taxon>Pseudomonadati</taxon>
        <taxon>Pseudomonadota</taxon>
        <taxon>Alphaproteobacteria</taxon>
        <taxon>Hyphomicrobiales</taxon>
        <taxon>Parvibaculaceae</taxon>
        <taxon>Kaustia</taxon>
    </lineage>
</organism>